<proteinExistence type="predicted"/>
<organism evidence="1 2">
    <name type="scientific">Rhizobium oryzicola</name>
    <dbReference type="NCBI Taxonomy" id="1232668"/>
    <lineage>
        <taxon>Bacteria</taxon>
        <taxon>Pseudomonadati</taxon>
        <taxon>Pseudomonadota</taxon>
        <taxon>Alphaproteobacteria</taxon>
        <taxon>Hyphomicrobiales</taxon>
        <taxon>Rhizobiaceae</taxon>
        <taxon>Rhizobium/Agrobacterium group</taxon>
        <taxon>Rhizobium</taxon>
    </lineage>
</organism>
<dbReference type="RefSeq" id="WP_302076336.1">
    <property type="nucleotide sequence ID" value="NZ_JAUKWQ010000002.1"/>
</dbReference>
<sequence>MIGLELVRVKHLDPRLVAFTLNVSDDRAQDILRHNAEPNPEEAAALYELEYNLNQIAYQRAENQIIEWGDIFRLGLNTSPEGKNIFTEIRAKIGADEISEGQIDAVERSISKLAFESFPFALLNVNPWGFDFGRRELPQFVRRSLLLEFMNAVRGDESLMKLFPDGAPNEFSMSTQIFTSFGTSSSVYLHMLHENIIRAAIGLMQLRSQCSPRDLQLNSVEMLNILRKVANGETAYLPVIDVFDLVGIPKNAEITVQGKTLRSIPRDFHDAIPPSARPAIISEQASLGCMLVRKAPFSVLLAQHESEFNPEAGSPIEITVGSEKDQVRVSLVTALAINDDVATAARFRSTISIDPINGISRRWTHSKSPLGGHHLATEEECIQLDTLFKNIESLDLDHIQVAIKRYISAVINRSDFHDSLIDAVIGLESLFGGKSEITFQVSAGVSALLGKSNTERKAIFEEVKKFYNARSSIVHGDQSRLAKLDIPKERAKAVKFLKRCLLKLVEDRNDLLGLKSDARVQKLVLEEK</sequence>
<dbReference type="EMBL" id="JAUKWQ010000002">
    <property type="protein sequence ID" value="MDO1582196.1"/>
    <property type="molecule type" value="Genomic_DNA"/>
</dbReference>
<accession>A0ABT8SV34</accession>
<reference evidence="1" key="1">
    <citation type="journal article" date="2015" name="Int. J. Syst. Evol. Microbiol.">
        <title>Rhizobium oryzicola sp. nov., potential plant-growth-promoting endophytic bacteria isolated from rice roots.</title>
        <authorList>
            <person name="Zhang X.X."/>
            <person name="Gao J.S."/>
            <person name="Cao Y.H."/>
            <person name="Sheirdil R.A."/>
            <person name="Wang X.C."/>
            <person name="Zhang L."/>
        </authorList>
    </citation>
    <scope>NUCLEOTIDE SEQUENCE</scope>
    <source>
        <strain evidence="1">05753</strain>
    </source>
</reference>
<comment type="caution">
    <text evidence="1">The sequence shown here is derived from an EMBL/GenBank/DDBJ whole genome shotgun (WGS) entry which is preliminary data.</text>
</comment>
<gene>
    <name evidence="1" type="ORF">Q2T52_08810</name>
</gene>
<name>A0ABT8SV34_9HYPH</name>
<dbReference type="Proteomes" id="UP001169006">
    <property type="component" value="Unassembled WGS sequence"/>
</dbReference>
<keyword evidence="2" id="KW-1185">Reference proteome</keyword>
<protein>
    <submittedName>
        <fullName evidence="1">HEPN domain-containing protein</fullName>
    </submittedName>
</protein>
<evidence type="ECO:0000313" key="1">
    <source>
        <dbReference type="EMBL" id="MDO1582196.1"/>
    </source>
</evidence>
<reference evidence="1" key="2">
    <citation type="submission" date="2023-07" db="EMBL/GenBank/DDBJ databases">
        <authorList>
            <person name="Sun H."/>
        </authorList>
    </citation>
    <scope>NUCLEOTIDE SEQUENCE</scope>
    <source>
        <strain evidence="1">05753</strain>
    </source>
</reference>
<evidence type="ECO:0000313" key="2">
    <source>
        <dbReference type="Proteomes" id="UP001169006"/>
    </source>
</evidence>